<protein>
    <submittedName>
        <fullName evidence="2">Uncharacterized protein</fullName>
    </submittedName>
</protein>
<gene>
    <name evidence="2" type="ORF">Acr_08g0010750</name>
</gene>
<name>A0A7J0F384_9ERIC</name>
<dbReference type="Proteomes" id="UP000585474">
    <property type="component" value="Unassembled WGS sequence"/>
</dbReference>
<organism evidence="2 3">
    <name type="scientific">Actinidia rufa</name>
    <dbReference type="NCBI Taxonomy" id="165716"/>
    <lineage>
        <taxon>Eukaryota</taxon>
        <taxon>Viridiplantae</taxon>
        <taxon>Streptophyta</taxon>
        <taxon>Embryophyta</taxon>
        <taxon>Tracheophyta</taxon>
        <taxon>Spermatophyta</taxon>
        <taxon>Magnoliopsida</taxon>
        <taxon>eudicotyledons</taxon>
        <taxon>Gunneridae</taxon>
        <taxon>Pentapetalae</taxon>
        <taxon>asterids</taxon>
        <taxon>Ericales</taxon>
        <taxon>Actinidiaceae</taxon>
        <taxon>Actinidia</taxon>
    </lineage>
</organism>
<accession>A0A7J0F384</accession>
<evidence type="ECO:0000313" key="2">
    <source>
        <dbReference type="EMBL" id="GFY92679.1"/>
    </source>
</evidence>
<feature type="region of interest" description="Disordered" evidence="1">
    <location>
        <begin position="143"/>
        <end position="199"/>
    </location>
</feature>
<feature type="compositionally biased region" description="Low complexity" evidence="1">
    <location>
        <begin position="156"/>
        <end position="165"/>
    </location>
</feature>
<dbReference type="AlphaFoldDB" id="A0A7J0F384"/>
<reference evidence="2 3" key="1">
    <citation type="submission" date="2019-07" db="EMBL/GenBank/DDBJ databases">
        <title>De Novo Assembly of kiwifruit Actinidia rufa.</title>
        <authorList>
            <person name="Sugita-Konishi S."/>
            <person name="Sato K."/>
            <person name="Mori E."/>
            <person name="Abe Y."/>
            <person name="Kisaki G."/>
            <person name="Hamano K."/>
            <person name="Suezawa K."/>
            <person name="Otani M."/>
            <person name="Fukuda T."/>
            <person name="Manabe T."/>
            <person name="Gomi K."/>
            <person name="Tabuchi M."/>
            <person name="Akimitsu K."/>
            <person name="Kataoka I."/>
        </authorList>
    </citation>
    <scope>NUCLEOTIDE SEQUENCE [LARGE SCALE GENOMIC DNA]</scope>
    <source>
        <strain evidence="3">cv. Fuchu</strain>
    </source>
</reference>
<proteinExistence type="predicted"/>
<keyword evidence="3" id="KW-1185">Reference proteome</keyword>
<dbReference type="EMBL" id="BJWL01000008">
    <property type="protein sequence ID" value="GFY92679.1"/>
    <property type="molecule type" value="Genomic_DNA"/>
</dbReference>
<sequence length="199" mass="21143">MKPPRGGEGLVRGDGISSEIGHGVDGFDDLRELRSIVLSLEASVLAGDEAEEAGLVGEGRAGESRDSASVGFGKVRVRVTVLRGELGMNSYRDADCKHWGITPRLAAGEAPGFGCVRISSPSEAILPCVWRATFSPSFLLRSPSKSSHSQIRHGQGLPRPWPRGAPRGGEGHLCPRRLSLSTEQSKQMGMGKKTVSWAG</sequence>
<comment type="caution">
    <text evidence="2">The sequence shown here is derived from an EMBL/GenBank/DDBJ whole genome shotgun (WGS) entry which is preliminary data.</text>
</comment>
<evidence type="ECO:0000256" key="1">
    <source>
        <dbReference type="SAM" id="MobiDB-lite"/>
    </source>
</evidence>
<evidence type="ECO:0000313" key="3">
    <source>
        <dbReference type="Proteomes" id="UP000585474"/>
    </source>
</evidence>